<accession>G2PYH9</accession>
<feature type="transmembrane region" description="Helical" evidence="1">
    <location>
        <begin position="47"/>
        <end position="66"/>
    </location>
</feature>
<reference evidence="2 3" key="1">
    <citation type="submission" date="2011-08" db="EMBL/GenBank/DDBJ databases">
        <title>Complete sequence of Caldicellulosiruptor lactoaceticus 6A.</title>
        <authorList>
            <consortium name="US DOE Joint Genome Institute"/>
            <person name="Lucas S."/>
            <person name="Han J."/>
            <person name="Lapidus A."/>
            <person name="Cheng J.-F."/>
            <person name="Goodwin L."/>
            <person name="Pitluck S."/>
            <person name="Peters L."/>
            <person name="Davenport K."/>
            <person name="Detter J.C."/>
            <person name="Han C."/>
            <person name="Tapia R."/>
            <person name="Land M."/>
            <person name="Hauser L."/>
            <person name="Kyrpides N."/>
            <person name="Ivanova N."/>
            <person name="Ovchinnikova G."/>
            <person name="Pagani I."/>
            <person name="Blumer-Schuette S.E."/>
            <person name="Kelly R.M."/>
            <person name="Woyke T."/>
        </authorList>
    </citation>
    <scope>NUCLEOTIDE SEQUENCE [LARGE SCALE GENOMIC DNA]</scope>
    <source>
        <strain evidence="2 3">6A</strain>
    </source>
</reference>
<evidence type="ECO:0000256" key="1">
    <source>
        <dbReference type="SAM" id="Phobius"/>
    </source>
</evidence>
<feature type="transmembrane region" description="Helical" evidence="1">
    <location>
        <begin position="159"/>
        <end position="177"/>
    </location>
</feature>
<name>G2PYH9_9FIRM</name>
<keyword evidence="1" id="KW-0472">Membrane</keyword>
<feature type="transmembrane region" description="Helical" evidence="1">
    <location>
        <begin position="131"/>
        <end position="153"/>
    </location>
</feature>
<proteinExistence type="predicted"/>
<feature type="transmembrane region" description="Helical" evidence="1">
    <location>
        <begin position="226"/>
        <end position="251"/>
    </location>
</feature>
<evidence type="ECO:0000313" key="3">
    <source>
        <dbReference type="Proteomes" id="UP000009257"/>
    </source>
</evidence>
<dbReference type="Proteomes" id="UP000009257">
    <property type="component" value="Chromosome"/>
</dbReference>
<dbReference type="AlphaFoldDB" id="G2PYH9"/>
<gene>
    <name evidence="2" type="ORF">Calla_1411</name>
</gene>
<sequence>MKSKLFIISMLFYTLFIIIALFQRFFNINSGIYLNRVKFEDVISFSLISFYIMFALYFGAVLGGYIGGYDFHNNTFCFSHLFEGRIKQHALKILTLLIVIIGILLITVILTIVFCLFRIADIECSLRFKSLIEQLLVTILATFELSLFSYILAIIIRRLYIAISIPILLPFLLNAIYGISKVFKYISKYWFTSVNTVLIAQVFSKISSKESYVTIKIIDSTFLHNFSTLILISAGYLITFLTIIMVVGSFISDN</sequence>
<evidence type="ECO:0000313" key="2">
    <source>
        <dbReference type="EMBL" id="AEM74029.1"/>
    </source>
</evidence>
<organism evidence="2 3">
    <name type="scientific">Caldicellulosiruptor acetigenus 6A</name>
    <dbReference type="NCBI Taxonomy" id="632516"/>
    <lineage>
        <taxon>Bacteria</taxon>
        <taxon>Bacillati</taxon>
        <taxon>Bacillota</taxon>
        <taxon>Bacillota incertae sedis</taxon>
        <taxon>Caldicellulosiruptorales</taxon>
        <taxon>Caldicellulosiruptoraceae</taxon>
        <taxon>Caldicellulosiruptor</taxon>
    </lineage>
</organism>
<protein>
    <submittedName>
        <fullName evidence="2">Uncharacterized protein</fullName>
    </submittedName>
</protein>
<dbReference type="KEGG" id="clc:Calla_1411"/>
<keyword evidence="1" id="KW-0812">Transmembrane</keyword>
<feature type="transmembrane region" description="Helical" evidence="1">
    <location>
        <begin position="93"/>
        <end position="119"/>
    </location>
</feature>
<keyword evidence="1" id="KW-1133">Transmembrane helix</keyword>
<dbReference type="EMBL" id="CP003001">
    <property type="protein sequence ID" value="AEM74029.1"/>
    <property type="molecule type" value="Genomic_DNA"/>
</dbReference>
<feature type="transmembrane region" description="Helical" evidence="1">
    <location>
        <begin position="6"/>
        <end position="26"/>
    </location>
</feature>
<dbReference type="HOGENOM" id="CLU_095605_0_0_9"/>